<proteinExistence type="predicted"/>
<dbReference type="SUPFAM" id="SSF160379">
    <property type="entry name" value="SP0830-like"/>
    <property type="match status" value="1"/>
</dbReference>
<dbReference type="InterPro" id="IPR012545">
    <property type="entry name" value="DUF1697"/>
</dbReference>
<reference evidence="1 2" key="1">
    <citation type="submission" date="2021-03" db="EMBL/GenBank/DDBJ databases">
        <title>Sequencing the genomes of 1000 actinobacteria strains.</title>
        <authorList>
            <person name="Klenk H.-P."/>
        </authorList>
    </citation>
    <scope>NUCLEOTIDE SEQUENCE [LARGE SCALE GENOMIC DNA]</scope>
    <source>
        <strain evidence="1 2">DSM 15797</strain>
    </source>
</reference>
<keyword evidence="2" id="KW-1185">Reference proteome</keyword>
<dbReference type="Proteomes" id="UP001296993">
    <property type="component" value="Unassembled WGS sequence"/>
</dbReference>
<dbReference type="PIRSF" id="PIRSF008502">
    <property type="entry name" value="UCP008502"/>
    <property type="match status" value="1"/>
</dbReference>
<evidence type="ECO:0000313" key="1">
    <source>
        <dbReference type="EMBL" id="MBP2387404.1"/>
    </source>
</evidence>
<dbReference type="PANTHER" id="PTHR36439:SF1">
    <property type="entry name" value="DUF1697 DOMAIN-CONTAINING PROTEIN"/>
    <property type="match status" value="1"/>
</dbReference>
<evidence type="ECO:0000313" key="2">
    <source>
        <dbReference type="Proteomes" id="UP001296993"/>
    </source>
</evidence>
<name>A0ABS4XG16_9MICC</name>
<dbReference type="Pfam" id="PF08002">
    <property type="entry name" value="DUF1697"/>
    <property type="match status" value="1"/>
</dbReference>
<comment type="caution">
    <text evidence="1">The sequence shown here is derived from an EMBL/GenBank/DDBJ whole genome shotgun (WGS) entry which is preliminary data.</text>
</comment>
<gene>
    <name evidence="1" type="ORF">JOF47_002915</name>
</gene>
<dbReference type="Gene3D" id="3.30.70.1280">
    <property type="entry name" value="SP0830-like domains"/>
    <property type="match status" value="1"/>
</dbReference>
<organism evidence="1 2">
    <name type="scientific">Paeniglutamicibacter kerguelensis</name>
    <dbReference type="NCBI Taxonomy" id="254788"/>
    <lineage>
        <taxon>Bacteria</taxon>
        <taxon>Bacillati</taxon>
        <taxon>Actinomycetota</taxon>
        <taxon>Actinomycetes</taxon>
        <taxon>Micrococcales</taxon>
        <taxon>Micrococcaceae</taxon>
        <taxon>Paeniglutamicibacter</taxon>
    </lineage>
</organism>
<dbReference type="EMBL" id="JAGIOF010000001">
    <property type="protein sequence ID" value="MBP2387404.1"/>
    <property type="molecule type" value="Genomic_DNA"/>
</dbReference>
<sequence>MYFYAVFLRGVNVGGVKILMKDLTALLEQAGFSRVRTLLASGNVVFASEESDPAAVKTACEAAINSVYGYGTRVIVQDAAQLEYLAGNFPFAPPNDGIQRHEYLVLTESEEKAASIMGTAPEPSTEERVAQLSHGICWEVPRGQSLDSLLAKHFAKVASKSLVTTRNMNTIHKMLTALKALA</sequence>
<accession>A0ABS4XG16</accession>
<protein>
    <submittedName>
        <fullName evidence="1">Uncharacterized protein (DUF1697 family)</fullName>
    </submittedName>
</protein>
<dbReference type="RefSeq" id="WP_209999632.1">
    <property type="nucleotide sequence ID" value="NZ_BAAAJY010000009.1"/>
</dbReference>
<dbReference type="PANTHER" id="PTHR36439">
    <property type="entry name" value="BLL4334 PROTEIN"/>
    <property type="match status" value="1"/>
</dbReference>
<dbReference type="Gene3D" id="3.30.70.1260">
    <property type="entry name" value="bacterial protein sp0830 like"/>
    <property type="match status" value="1"/>
</dbReference>